<protein>
    <submittedName>
        <fullName evidence="2">(rape) hypothetical protein</fullName>
    </submittedName>
</protein>
<organism evidence="2">
    <name type="scientific">Brassica napus</name>
    <name type="common">Rape</name>
    <dbReference type="NCBI Taxonomy" id="3708"/>
    <lineage>
        <taxon>Eukaryota</taxon>
        <taxon>Viridiplantae</taxon>
        <taxon>Streptophyta</taxon>
        <taxon>Embryophyta</taxon>
        <taxon>Tracheophyta</taxon>
        <taxon>Spermatophyta</taxon>
        <taxon>Magnoliopsida</taxon>
        <taxon>eudicotyledons</taxon>
        <taxon>Gunneridae</taxon>
        <taxon>Pentapetalae</taxon>
        <taxon>rosids</taxon>
        <taxon>malvids</taxon>
        <taxon>Brassicales</taxon>
        <taxon>Brassicaceae</taxon>
        <taxon>Brassiceae</taxon>
        <taxon>Brassica</taxon>
    </lineage>
</organism>
<gene>
    <name evidence="2" type="ORF">DARMORV10_C07P27030.1</name>
</gene>
<keyword evidence="1" id="KW-1133">Transmembrane helix</keyword>
<evidence type="ECO:0000313" key="2">
    <source>
        <dbReference type="EMBL" id="CAF1989187.1"/>
    </source>
</evidence>
<dbReference type="EMBL" id="HG994371">
    <property type="protein sequence ID" value="CAF1989187.1"/>
    <property type="molecule type" value="Genomic_DNA"/>
</dbReference>
<accession>A0A816MBN8</accession>
<proteinExistence type="predicted"/>
<dbReference type="AlphaFoldDB" id="A0A816MBN8"/>
<keyword evidence="1" id="KW-0472">Membrane</keyword>
<feature type="transmembrane region" description="Helical" evidence="1">
    <location>
        <begin position="25"/>
        <end position="45"/>
    </location>
</feature>
<reference evidence="2" key="1">
    <citation type="submission" date="2021-01" db="EMBL/GenBank/DDBJ databases">
        <authorList>
            <consortium name="Genoscope - CEA"/>
            <person name="William W."/>
        </authorList>
    </citation>
    <scope>NUCLEOTIDE SEQUENCE</scope>
</reference>
<evidence type="ECO:0000256" key="1">
    <source>
        <dbReference type="SAM" id="Phobius"/>
    </source>
</evidence>
<keyword evidence="1" id="KW-0812">Transmembrane</keyword>
<sequence length="48" mass="5519">MEERVTGSAPQPFTEKANFNHSDDLICRGLVLLLFYFRTLFWNSILGA</sequence>
<dbReference type="Proteomes" id="UP001295469">
    <property type="component" value="Chromosome C07"/>
</dbReference>
<name>A0A816MBN8_BRANA</name>